<feature type="region of interest" description="Disordered" evidence="1">
    <location>
        <begin position="164"/>
        <end position="186"/>
    </location>
</feature>
<name>A0ABW5KFT7_9SPHI</name>
<dbReference type="EMBL" id="JBHULR010000003">
    <property type="protein sequence ID" value="MFD2547696.1"/>
    <property type="molecule type" value="Genomic_DNA"/>
</dbReference>
<protein>
    <submittedName>
        <fullName evidence="2">Uncharacterized protein</fullName>
    </submittedName>
</protein>
<keyword evidence="3" id="KW-1185">Reference proteome</keyword>
<accession>A0ABW5KFT7</accession>
<dbReference type="Proteomes" id="UP001597545">
    <property type="component" value="Unassembled WGS sequence"/>
</dbReference>
<sequence>MKNKVDIRQEIVDTITDKKTFIKKVKIRIIYRTKWQHVLSSIFLIPKYHVKKIYLTNLWPGTVMKLLGVLIGMKKIHSFDEQEVYKVIKNNIPLFTEFLAIGLHNNESDPPEWLKRAINYHFTPHEILINSIEVYRRLDVQTFFVITESLIDLQSLSHILEAEAPGQSSGTSASTTDGTNEMSNGA</sequence>
<evidence type="ECO:0000256" key="1">
    <source>
        <dbReference type="SAM" id="MobiDB-lite"/>
    </source>
</evidence>
<feature type="compositionally biased region" description="Low complexity" evidence="1">
    <location>
        <begin position="166"/>
        <end position="179"/>
    </location>
</feature>
<evidence type="ECO:0000313" key="3">
    <source>
        <dbReference type="Proteomes" id="UP001597545"/>
    </source>
</evidence>
<dbReference type="RefSeq" id="WP_380902697.1">
    <property type="nucleotide sequence ID" value="NZ_JBHUEG010000007.1"/>
</dbReference>
<organism evidence="2 3">
    <name type="scientific">Sphingobacterium suaedae</name>
    <dbReference type="NCBI Taxonomy" id="1686402"/>
    <lineage>
        <taxon>Bacteria</taxon>
        <taxon>Pseudomonadati</taxon>
        <taxon>Bacteroidota</taxon>
        <taxon>Sphingobacteriia</taxon>
        <taxon>Sphingobacteriales</taxon>
        <taxon>Sphingobacteriaceae</taxon>
        <taxon>Sphingobacterium</taxon>
    </lineage>
</organism>
<comment type="caution">
    <text evidence="2">The sequence shown here is derived from an EMBL/GenBank/DDBJ whole genome shotgun (WGS) entry which is preliminary data.</text>
</comment>
<gene>
    <name evidence="2" type="ORF">ACFSR5_08575</name>
</gene>
<evidence type="ECO:0000313" key="2">
    <source>
        <dbReference type="EMBL" id="MFD2547696.1"/>
    </source>
</evidence>
<reference evidence="3" key="1">
    <citation type="journal article" date="2019" name="Int. J. Syst. Evol. Microbiol.">
        <title>The Global Catalogue of Microorganisms (GCM) 10K type strain sequencing project: providing services to taxonomists for standard genome sequencing and annotation.</title>
        <authorList>
            <consortium name="The Broad Institute Genomics Platform"/>
            <consortium name="The Broad Institute Genome Sequencing Center for Infectious Disease"/>
            <person name="Wu L."/>
            <person name="Ma J."/>
        </authorList>
    </citation>
    <scope>NUCLEOTIDE SEQUENCE [LARGE SCALE GENOMIC DNA]</scope>
    <source>
        <strain evidence="3">KCTC 42662</strain>
    </source>
</reference>
<proteinExistence type="predicted"/>